<sequence>MLLVRCPWCGDRDEAEFRYGGQADVDYPADPHQLDDASWGEYLFVRANPLGSFNERWMHTAGCRRWFSLVRDTATNEMSPDIPRRRESR</sequence>
<reference evidence="1 4" key="2">
    <citation type="submission" date="2017-08" db="EMBL/GenBank/DDBJ databases">
        <title>The complete genome sequence of moderately halophilic actinomycete Actinopolyspora erythraea YIM 90600, the producer of novel erythromycin, novel actinopolysporins A-C and tubercidin.</title>
        <authorList>
            <person name="Yin M."/>
            <person name="Tang S."/>
        </authorList>
    </citation>
    <scope>NUCLEOTIDE SEQUENCE [LARGE SCALE GENOMIC DNA]</scope>
    <source>
        <strain evidence="1 4">YIM 90600</strain>
    </source>
</reference>
<accession>A0A099D7U4</accession>
<dbReference type="Gene3D" id="3.30.2270.10">
    <property type="entry name" value="Folate-binding superfamily"/>
    <property type="match status" value="1"/>
</dbReference>
<organism evidence="1 4">
    <name type="scientific">Actinopolyspora erythraea</name>
    <dbReference type="NCBI Taxonomy" id="414996"/>
    <lineage>
        <taxon>Bacteria</taxon>
        <taxon>Bacillati</taxon>
        <taxon>Actinomycetota</taxon>
        <taxon>Actinomycetes</taxon>
        <taxon>Actinopolysporales</taxon>
        <taxon>Actinopolysporaceae</taxon>
        <taxon>Actinopolyspora</taxon>
    </lineage>
</organism>
<dbReference type="RefSeq" id="WP_043571884.1">
    <property type="nucleotide sequence ID" value="NZ_CP022752.1"/>
</dbReference>
<dbReference type="eggNOG" id="COG4311">
    <property type="taxonomic scope" value="Bacteria"/>
</dbReference>
<dbReference type="GO" id="GO:0008115">
    <property type="term" value="F:sarcosine oxidase activity"/>
    <property type="evidence" value="ECO:0007669"/>
    <property type="project" value="InterPro"/>
</dbReference>
<name>A0A099D7U4_9ACTN</name>
<protein>
    <submittedName>
        <fullName evidence="1">Sarcosine oxidase subunit delta</fullName>
    </submittedName>
</protein>
<dbReference type="EMBL" id="CP022752">
    <property type="protein sequence ID" value="ASU78316.1"/>
    <property type="molecule type" value="Genomic_DNA"/>
</dbReference>
<evidence type="ECO:0000313" key="3">
    <source>
        <dbReference type="Proteomes" id="UP000029737"/>
    </source>
</evidence>
<dbReference type="InterPro" id="IPR006279">
    <property type="entry name" value="SoxD"/>
</dbReference>
<dbReference type="AlphaFoldDB" id="A0A099D7U4"/>
<dbReference type="OrthoDB" id="7159274at2"/>
<dbReference type="Proteomes" id="UP000029737">
    <property type="component" value="Unassembled WGS sequence"/>
</dbReference>
<proteinExistence type="predicted"/>
<dbReference type="GO" id="GO:0046653">
    <property type="term" value="P:tetrahydrofolate metabolic process"/>
    <property type="evidence" value="ECO:0007669"/>
    <property type="project" value="InterPro"/>
</dbReference>
<dbReference type="Proteomes" id="UP000215043">
    <property type="component" value="Chromosome"/>
</dbReference>
<evidence type="ECO:0000313" key="2">
    <source>
        <dbReference type="EMBL" id="KGI81991.1"/>
    </source>
</evidence>
<reference evidence="2 3" key="1">
    <citation type="journal article" date="2014" name="PLoS ONE">
        <title>Identification and Characterization of a New Erythromycin Biosynthetic Gene Cluster in Actinopolyspora erythraea YIM90600, a Novel Erythronolide-Producing Halophilic Actinomycete Isolated from Salt Field.</title>
        <authorList>
            <person name="Chen D."/>
            <person name="Feng J."/>
            <person name="Huang L."/>
            <person name="Zhang Q."/>
            <person name="Wu J."/>
            <person name="Zhu X."/>
            <person name="Duan Y."/>
            <person name="Xu Z."/>
        </authorList>
    </citation>
    <scope>NUCLEOTIDE SEQUENCE [LARGE SCALE GENOMIC DNA]</scope>
    <source>
        <strain evidence="2 3">YIM90600</strain>
    </source>
</reference>
<dbReference type="Pfam" id="PF04267">
    <property type="entry name" value="SoxD"/>
    <property type="match status" value="1"/>
</dbReference>
<dbReference type="EMBL" id="JPMV01000014">
    <property type="protein sequence ID" value="KGI81991.1"/>
    <property type="molecule type" value="Genomic_DNA"/>
</dbReference>
<dbReference type="KEGG" id="aey:CDG81_08460"/>
<gene>
    <name evidence="1" type="ORF">CDG81_08460</name>
    <name evidence="2" type="ORF">IL38_08225</name>
</gene>
<evidence type="ECO:0000313" key="1">
    <source>
        <dbReference type="EMBL" id="ASU78316.1"/>
    </source>
</evidence>
<dbReference type="HOGENOM" id="CLU_156359_1_1_11"/>
<dbReference type="InterPro" id="IPR038561">
    <property type="entry name" value="SoxD_sf"/>
</dbReference>
<keyword evidence="3" id="KW-1185">Reference proteome</keyword>
<evidence type="ECO:0000313" key="4">
    <source>
        <dbReference type="Proteomes" id="UP000215043"/>
    </source>
</evidence>